<gene>
    <name evidence="1" type="ORF">POTOM_029691</name>
</gene>
<protein>
    <recommendedName>
        <fullName evidence="3">UVR domain-containing protein</fullName>
    </recommendedName>
</protein>
<organism evidence="1 2">
    <name type="scientific">Populus tomentosa</name>
    <name type="common">Chinese white poplar</name>
    <dbReference type="NCBI Taxonomy" id="118781"/>
    <lineage>
        <taxon>Eukaryota</taxon>
        <taxon>Viridiplantae</taxon>
        <taxon>Streptophyta</taxon>
        <taxon>Embryophyta</taxon>
        <taxon>Tracheophyta</taxon>
        <taxon>Spermatophyta</taxon>
        <taxon>Magnoliopsida</taxon>
        <taxon>eudicotyledons</taxon>
        <taxon>Gunneridae</taxon>
        <taxon>Pentapetalae</taxon>
        <taxon>rosids</taxon>
        <taxon>fabids</taxon>
        <taxon>Malpighiales</taxon>
        <taxon>Salicaceae</taxon>
        <taxon>Saliceae</taxon>
        <taxon>Populus</taxon>
    </lineage>
</organism>
<dbReference type="InterPro" id="IPR053189">
    <property type="entry name" value="Clp_protease_adapter_ClpF"/>
</dbReference>
<dbReference type="EMBL" id="JAAWWB010000015">
    <property type="protein sequence ID" value="KAG6765641.1"/>
    <property type="molecule type" value="Genomic_DNA"/>
</dbReference>
<keyword evidence="2" id="KW-1185">Reference proteome</keyword>
<evidence type="ECO:0000313" key="1">
    <source>
        <dbReference type="EMBL" id="KAG6765641.1"/>
    </source>
</evidence>
<dbReference type="AlphaFoldDB" id="A0A8X7ZAI2"/>
<reference evidence="1" key="1">
    <citation type="journal article" date="2020" name="bioRxiv">
        <title>Hybrid origin of Populus tomentosa Carr. identified through genome sequencing and phylogenomic analysis.</title>
        <authorList>
            <person name="An X."/>
            <person name="Gao K."/>
            <person name="Chen Z."/>
            <person name="Li J."/>
            <person name="Yang X."/>
            <person name="Yang X."/>
            <person name="Zhou J."/>
            <person name="Guo T."/>
            <person name="Zhao T."/>
            <person name="Huang S."/>
            <person name="Miao D."/>
            <person name="Khan W.U."/>
            <person name="Rao P."/>
            <person name="Ye M."/>
            <person name="Lei B."/>
            <person name="Liao W."/>
            <person name="Wang J."/>
            <person name="Ji L."/>
            <person name="Li Y."/>
            <person name="Guo B."/>
            <person name="Mustafa N.S."/>
            <person name="Li S."/>
            <person name="Yun Q."/>
            <person name="Keller S.R."/>
            <person name="Mao J."/>
            <person name="Zhang R."/>
            <person name="Strauss S.H."/>
        </authorList>
    </citation>
    <scope>NUCLEOTIDE SEQUENCE</scope>
    <source>
        <strain evidence="1">GM15</strain>
        <tissue evidence="1">Leaf</tissue>
    </source>
</reference>
<dbReference type="PANTHER" id="PTHR48439:SF1">
    <property type="entry name" value="HEMIMETHYLATED DNA-BINDING DOMAIN-CONTAINING PROTEIN"/>
    <property type="match status" value="1"/>
</dbReference>
<comment type="caution">
    <text evidence="1">The sequence shown here is derived from an EMBL/GenBank/DDBJ whole genome shotgun (WGS) entry which is preliminary data.</text>
</comment>
<accession>A0A8X7ZAI2</accession>
<sequence length="258" mass="29277">MSSLLGRLKLRYSLGSMKRRGDHVHRVKLEIKLQLVSYNYARICLDCFCFFTCSADVQNAIENENYAVAAGLRDQVSKLEAESFAASARAQAYENENAQYAFCLGQKVRHKIFGIKRICRDAFMPWEHILRTECYNSGLGVAYPVAMCQQFLHASFSFPDVSVVPEENLVAPEKPDLESFDHPYTSFLFYGMETPGDFILIKQLREKYNRPRQGVLPSGPLDFEIGGMELKSLWNSISVMYDLIALSSLVLLEISDVV</sequence>
<dbReference type="PANTHER" id="PTHR48439">
    <property type="entry name" value="HEMIMETHYLATED DNA-BINDING DOMAIN-CONTAINING PROTEIN"/>
    <property type="match status" value="1"/>
</dbReference>
<name>A0A8X7ZAI2_POPTO</name>
<dbReference type="OrthoDB" id="28868at2759"/>
<evidence type="ECO:0000313" key="2">
    <source>
        <dbReference type="Proteomes" id="UP000886885"/>
    </source>
</evidence>
<dbReference type="Proteomes" id="UP000886885">
    <property type="component" value="Chromosome 8A"/>
</dbReference>
<evidence type="ECO:0008006" key="3">
    <source>
        <dbReference type="Google" id="ProtNLM"/>
    </source>
</evidence>
<proteinExistence type="predicted"/>